<dbReference type="EMBL" id="JBHTGL010000005">
    <property type="protein sequence ID" value="MFD0622076.1"/>
    <property type="molecule type" value="Genomic_DNA"/>
</dbReference>
<organism evidence="2 3">
    <name type="scientific">Streptomyces sanglieri</name>
    <dbReference type="NCBI Taxonomy" id="193460"/>
    <lineage>
        <taxon>Bacteria</taxon>
        <taxon>Bacillati</taxon>
        <taxon>Actinomycetota</taxon>
        <taxon>Actinomycetes</taxon>
        <taxon>Kitasatosporales</taxon>
        <taxon>Streptomycetaceae</taxon>
        <taxon>Streptomyces</taxon>
    </lineage>
</organism>
<proteinExistence type="predicted"/>
<sequence>MDTVSAVVTIGSVVVAKACALLGLWLRLRWQARREEAQHRYLADVTREAASGTWLELDEQRGNGHRLRLKITGTACEKDQAT</sequence>
<gene>
    <name evidence="2" type="ORF">ACFQ2K_03920</name>
</gene>
<evidence type="ECO:0000313" key="2">
    <source>
        <dbReference type="EMBL" id="MFD0622076.1"/>
    </source>
</evidence>
<name>A0ABW2WKM4_9ACTN</name>
<feature type="transmembrane region" description="Helical" evidence="1">
    <location>
        <begin position="6"/>
        <end position="26"/>
    </location>
</feature>
<keyword evidence="3" id="KW-1185">Reference proteome</keyword>
<keyword evidence="1" id="KW-1133">Transmembrane helix</keyword>
<dbReference type="Proteomes" id="UP001596915">
    <property type="component" value="Unassembled WGS sequence"/>
</dbReference>
<comment type="caution">
    <text evidence="2">The sequence shown here is derived from an EMBL/GenBank/DDBJ whole genome shotgun (WGS) entry which is preliminary data.</text>
</comment>
<evidence type="ECO:0000313" key="3">
    <source>
        <dbReference type="Proteomes" id="UP001596915"/>
    </source>
</evidence>
<keyword evidence="1" id="KW-0472">Membrane</keyword>
<evidence type="ECO:0000256" key="1">
    <source>
        <dbReference type="SAM" id="Phobius"/>
    </source>
</evidence>
<reference evidence="3" key="1">
    <citation type="journal article" date="2019" name="Int. J. Syst. Evol. Microbiol.">
        <title>The Global Catalogue of Microorganisms (GCM) 10K type strain sequencing project: providing services to taxonomists for standard genome sequencing and annotation.</title>
        <authorList>
            <consortium name="The Broad Institute Genomics Platform"/>
            <consortium name="The Broad Institute Genome Sequencing Center for Infectious Disease"/>
            <person name="Wu L."/>
            <person name="Ma J."/>
        </authorList>
    </citation>
    <scope>NUCLEOTIDE SEQUENCE [LARGE SCALE GENOMIC DNA]</scope>
    <source>
        <strain evidence="3">JCM 12607</strain>
    </source>
</reference>
<keyword evidence="1" id="KW-0812">Transmembrane</keyword>
<accession>A0ABW2WKM4</accession>
<protein>
    <submittedName>
        <fullName evidence="2">Uncharacterized protein</fullName>
    </submittedName>
</protein>